<organism evidence="4 5">
    <name type="scientific">Enorma phocaeensis</name>
    <dbReference type="NCBI Taxonomy" id="1871019"/>
    <lineage>
        <taxon>Bacteria</taxon>
        <taxon>Bacillati</taxon>
        <taxon>Actinomycetota</taxon>
        <taxon>Coriobacteriia</taxon>
        <taxon>Coriobacteriales</taxon>
        <taxon>Coriobacteriaceae</taxon>
        <taxon>Enorma</taxon>
    </lineage>
</organism>
<keyword evidence="2" id="KW-0812">Transmembrane</keyword>
<dbReference type="CDD" id="cd13627">
    <property type="entry name" value="PBP2_AA_binding_like_2"/>
    <property type="match status" value="1"/>
</dbReference>
<protein>
    <submittedName>
        <fullName evidence="4">Transporter substrate-binding domain-containing protein</fullName>
    </submittedName>
</protein>
<reference evidence="4" key="2">
    <citation type="submission" date="2021-09" db="EMBL/GenBank/DDBJ databases">
        <authorList>
            <person name="Gilroy R."/>
        </authorList>
    </citation>
    <scope>NUCLEOTIDE SEQUENCE</scope>
    <source>
        <strain evidence="4">ChiHjej13B12-9602</strain>
    </source>
</reference>
<dbReference type="PANTHER" id="PTHR35936">
    <property type="entry name" value="MEMBRANE-BOUND LYTIC MUREIN TRANSGLYCOSYLASE F"/>
    <property type="match status" value="1"/>
</dbReference>
<evidence type="ECO:0000313" key="5">
    <source>
        <dbReference type="Proteomes" id="UP000753256"/>
    </source>
</evidence>
<comment type="caution">
    <text evidence="4">The sequence shown here is derived from an EMBL/GenBank/DDBJ whole genome shotgun (WGS) entry which is preliminary data.</text>
</comment>
<dbReference type="PANTHER" id="PTHR35936:SF19">
    <property type="entry name" value="AMINO-ACID-BINDING PROTEIN YXEM-RELATED"/>
    <property type="match status" value="1"/>
</dbReference>
<dbReference type="SMART" id="SM00062">
    <property type="entry name" value="PBPb"/>
    <property type="match status" value="1"/>
</dbReference>
<evidence type="ECO:0000256" key="2">
    <source>
        <dbReference type="SAM" id="Phobius"/>
    </source>
</evidence>
<accession>A0A921ITN1</accession>
<proteinExistence type="predicted"/>
<feature type="transmembrane region" description="Helical" evidence="2">
    <location>
        <begin position="20"/>
        <end position="38"/>
    </location>
</feature>
<name>A0A921ITN1_9ACTN</name>
<dbReference type="AlphaFoldDB" id="A0A921ITN1"/>
<dbReference type="SUPFAM" id="SSF53850">
    <property type="entry name" value="Periplasmic binding protein-like II"/>
    <property type="match status" value="1"/>
</dbReference>
<dbReference type="Gene3D" id="3.40.190.10">
    <property type="entry name" value="Periplasmic binding protein-like II"/>
    <property type="match status" value="2"/>
</dbReference>
<dbReference type="Proteomes" id="UP000753256">
    <property type="component" value="Unassembled WGS sequence"/>
</dbReference>
<dbReference type="EMBL" id="DYUZ01000023">
    <property type="protein sequence ID" value="HJG37343.1"/>
    <property type="molecule type" value="Genomic_DNA"/>
</dbReference>
<gene>
    <name evidence="4" type="ORF">K8V70_05720</name>
</gene>
<dbReference type="RefSeq" id="WP_273190068.1">
    <property type="nucleotide sequence ID" value="NZ_DYUZ01000023.1"/>
</dbReference>
<keyword evidence="2" id="KW-1133">Transmembrane helix</keyword>
<evidence type="ECO:0000259" key="3">
    <source>
        <dbReference type="SMART" id="SM00062"/>
    </source>
</evidence>
<feature type="domain" description="Solute-binding protein family 3/N-terminal" evidence="3">
    <location>
        <begin position="69"/>
        <end position="301"/>
    </location>
</feature>
<evidence type="ECO:0000313" key="4">
    <source>
        <dbReference type="EMBL" id="HJG37343.1"/>
    </source>
</evidence>
<reference evidence="4" key="1">
    <citation type="journal article" date="2021" name="PeerJ">
        <title>Extensive microbial diversity within the chicken gut microbiome revealed by metagenomics and culture.</title>
        <authorList>
            <person name="Gilroy R."/>
            <person name="Ravi A."/>
            <person name="Getino M."/>
            <person name="Pursley I."/>
            <person name="Horton D.L."/>
            <person name="Alikhan N.F."/>
            <person name="Baker D."/>
            <person name="Gharbi K."/>
            <person name="Hall N."/>
            <person name="Watson M."/>
            <person name="Adriaenssens E.M."/>
            <person name="Foster-Nyarko E."/>
            <person name="Jarju S."/>
            <person name="Secka A."/>
            <person name="Antonio M."/>
            <person name="Oren A."/>
            <person name="Chaudhuri R.R."/>
            <person name="La Ragione R."/>
            <person name="Hildebrand F."/>
            <person name="Pallen M.J."/>
        </authorList>
    </citation>
    <scope>NUCLEOTIDE SEQUENCE</scope>
    <source>
        <strain evidence="4">ChiHjej13B12-9602</strain>
    </source>
</reference>
<dbReference type="Pfam" id="PF00497">
    <property type="entry name" value="SBP_bac_3"/>
    <property type="match status" value="1"/>
</dbReference>
<sequence length="308" mass="32608">MGTISYDSQDEPALYSRRRILRLSGLMVGLGGMAVLPGCGPAAPDARVGMAPTGSDSAGSAGVLGDGITLRVGMEAAYAPFNWQTTESSEFTIPIENASGAYADGYDVQVAKVIAEALDMEPVAVKLDFSGLIDALNNGQVDIVCAGMSATPEREQSADFSDSYLDDNIVLIVRDDSPYVGATTFADLEGAYILGQVSTLYDDVIDQIPGCVHMTPADTLPLVVENLASGSCDAITYSELSVPKLIDMYPNFVELQLTDQFDGSPMPANAAIAKGQEDILDRINDAIASISDDERQELWTACTDRQPA</sequence>
<keyword evidence="2" id="KW-0472">Membrane</keyword>
<evidence type="ECO:0000256" key="1">
    <source>
        <dbReference type="ARBA" id="ARBA00022729"/>
    </source>
</evidence>
<keyword evidence="1" id="KW-0732">Signal</keyword>
<dbReference type="InterPro" id="IPR001638">
    <property type="entry name" value="Solute-binding_3/MltF_N"/>
</dbReference>